<keyword evidence="2" id="KW-0812">Transmembrane</keyword>
<dbReference type="KEGG" id="lak:106171491"/>
<evidence type="ECO:0000313" key="3">
    <source>
        <dbReference type="Proteomes" id="UP000085678"/>
    </source>
</evidence>
<feature type="compositionally biased region" description="Low complexity" evidence="1">
    <location>
        <begin position="65"/>
        <end position="79"/>
    </location>
</feature>
<gene>
    <name evidence="4" type="primary">LOC106171491</name>
</gene>
<evidence type="ECO:0000256" key="1">
    <source>
        <dbReference type="SAM" id="MobiDB-lite"/>
    </source>
</evidence>
<feature type="compositionally biased region" description="Polar residues" evidence="1">
    <location>
        <begin position="240"/>
        <end position="249"/>
    </location>
</feature>
<feature type="region of interest" description="Disordered" evidence="1">
    <location>
        <begin position="28"/>
        <end position="92"/>
    </location>
</feature>
<keyword evidence="2" id="KW-1133">Transmembrane helix</keyword>
<reference evidence="4" key="1">
    <citation type="submission" date="2025-08" db="UniProtKB">
        <authorList>
            <consortium name="RefSeq"/>
        </authorList>
    </citation>
    <scope>IDENTIFICATION</scope>
    <source>
        <tissue evidence="4">Gonads</tissue>
    </source>
</reference>
<accession>A0A1S3JA89</accession>
<dbReference type="GeneID" id="106171491"/>
<organism evidence="3 4">
    <name type="scientific">Lingula anatina</name>
    <name type="common">Brachiopod</name>
    <name type="synonym">Lingula unguis</name>
    <dbReference type="NCBI Taxonomy" id="7574"/>
    <lineage>
        <taxon>Eukaryota</taxon>
        <taxon>Metazoa</taxon>
        <taxon>Spiralia</taxon>
        <taxon>Lophotrochozoa</taxon>
        <taxon>Brachiopoda</taxon>
        <taxon>Linguliformea</taxon>
        <taxon>Lingulata</taxon>
        <taxon>Lingulida</taxon>
        <taxon>Linguloidea</taxon>
        <taxon>Lingulidae</taxon>
        <taxon>Lingula</taxon>
    </lineage>
</organism>
<dbReference type="AlphaFoldDB" id="A0A1S3JA89"/>
<feature type="transmembrane region" description="Helical" evidence="2">
    <location>
        <begin position="100"/>
        <end position="123"/>
    </location>
</feature>
<dbReference type="Proteomes" id="UP000085678">
    <property type="component" value="Unplaced"/>
</dbReference>
<dbReference type="RefSeq" id="XP_013407317.1">
    <property type="nucleotide sequence ID" value="XM_013551863.1"/>
</dbReference>
<keyword evidence="3" id="KW-1185">Reference proteome</keyword>
<keyword evidence="2" id="KW-0472">Membrane</keyword>
<name>A0A1S3JA89_LINAN</name>
<feature type="region of interest" description="Disordered" evidence="1">
    <location>
        <begin position="128"/>
        <end position="262"/>
    </location>
</feature>
<dbReference type="InParanoid" id="A0A1S3JA89"/>
<proteinExistence type="predicted"/>
<feature type="compositionally biased region" description="Polar residues" evidence="1">
    <location>
        <begin position="28"/>
        <end position="60"/>
    </location>
</feature>
<sequence length="262" mass="28126">MPELMLTTERVRSSTDYLAIETTPESSMLTWSTGKTRQHTGNPTVETTPESPVLTWSTGKKGQRTGNPTVETTTETGTNDSGGGAAREMNPEGSEQGLTIILPAVTGVILLCGIVIATALWVLKRKKRSKIQTSPVGEDNGDPSSTQKDINDSREDPQEESSSEIPYVPPTTGAIPPTLKHFSTNPSHSGSDRLQSKDTDSSHEDKFGKTGEQSVSDDVLHVSATGGATVPHDLPPVSSPFDQTDQNIQRRLPARLPPLTKE</sequence>
<feature type="compositionally biased region" description="Basic and acidic residues" evidence="1">
    <location>
        <begin position="190"/>
        <end position="209"/>
    </location>
</feature>
<evidence type="ECO:0000256" key="2">
    <source>
        <dbReference type="SAM" id="Phobius"/>
    </source>
</evidence>
<evidence type="ECO:0000313" key="4">
    <source>
        <dbReference type="RefSeq" id="XP_013407317.1"/>
    </source>
</evidence>
<protein>
    <submittedName>
        <fullName evidence="4">Uncharacterized protein LOC106171491</fullName>
    </submittedName>
</protein>